<evidence type="ECO:0000313" key="1">
    <source>
        <dbReference type="EMBL" id="VFU51260.1"/>
    </source>
</evidence>
<name>A0A6N2MAL4_SALVM</name>
<sequence length="151" mass="16213">MLTRLVRGERRLVYDRIETASRANTLYNEHHLKGEIIDLAESCKHFISAVINGSDLVPTFSAASVDGLHSEVLKFAGVKPVLVYCHAAALGSRLPSIASAKARVAGAIALLQPFSSRTQVLMKQAQDVAQAVIRTCSSQSPTLCSPAINKV</sequence>
<dbReference type="EMBL" id="CAADRP010001752">
    <property type="protein sequence ID" value="VFU51260.1"/>
    <property type="molecule type" value="Genomic_DNA"/>
</dbReference>
<gene>
    <name evidence="1" type="ORF">SVIM_LOCUS345767</name>
</gene>
<dbReference type="AlphaFoldDB" id="A0A6N2MAL4"/>
<organism evidence="1">
    <name type="scientific">Salix viminalis</name>
    <name type="common">Common osier</name>
    <name type="synonym">Basket willow</name>
    <dbReference type="NCBI Taxonomy" id="40686"/>
    <lineage>
        <taxon>Eukaryota</taxon>
        <taxon>Viridiplantae</taxon>
        <taxon>Streptophyta</taxon>
        <taxon>Embryophyta</taxon>
        <taxon>Tracheophyta</taxon>
        <taxon>Spermatophyta</taxon>
        <taxon>Magnoliopsida</taxon>
        <taxon>eudicotyledons</taxon>
        <taxon>Gunneridae</taxon>
        <taxon>Pentapetalae</taxon>
        <taxon>rosids</taxon>
        <taxon>fabids</taxon>
        <taxon>Malpighiales</taxon>
        <taxon>Salicaceae</taxon>
        <taxon>Saliceae</taxon>
        <taxon>Salix</taxon>
    </lineage>
</organism>
<dbReference type="PANTHER" id="PTHR46023">
    <property type="entry name" value="LIPASE CLASS 3 PROTEIN-LIKE"/>
    <property type="match status" value="1"/>
</dbReference>
<dbReference type="PANTHER" id="PTHR46023:SF6">
    <property type="entry name" value="LIPASE CLASS 3 FAMILY PROTEIN"/>
    <property type="match status" value="1"/>
</dbReference>
<proteinExistence type="predicted"/>
<reference evidence="1" key="1">
    <citation type="submission" date="2019-03" db="EMBL/GenBank/DDBJ databases">
        <authorList>
            <person name="Mank J."/>
            <person name="Almeida P."/>
        </authorList>
    </citation>
    <scope>NUCLEOTIDE SEQUENCE</scope>
    <source>
        <strain evidence="1">78183</strain>
    </source>
</reference>
<accession>A0A6N2MAL4</accession>
<protein>
    <submittedName>
        <fullName evidence="1">Uncharacterized protein</fullName>
    </submittedName>
</protein>